<proteinExistence type="predicted"/>
<dbReference type="InterPro" id="IPR013094">
    <property type="entry name" value="AB_hydrolase_3"/>
</dbReference>
<protein>
    <recommendedName>
        <fullName evidence="2">Alpha/beta hydrolase fold-3 domain-containing protein</fullName>
    </recommendedName>
</protein>
<keyword evidence="4" id="KW-1185">Reference proteome</keyword>
<evidence type="ECO:0000259" key="2">
    <source>
        <dbReference type="Pfam" id="PF07859"/>
    </source>
</evidence>
<keyword evidence="1" id="KW-0378">Hydrolase</keyword>
<name>A0A1V8TPC9_9PEZI</name>
<dbReference type="AlphaFoldDB" id="A0A1V8TPC9"/>
<dbReference type="PANTHER" id="PTHR48081">
    <property type="entry name" value="AB HYDROLASE SUPERFAMILY PROTEIN C4A8.06C"/>
    <property type="match status" value="1"/>
</dbReference>
<evidence type="ECO:0000313" key="3">
    <source>
        <dbReference type="EMBL" id="OQO13243.1"/>
    </source>
</evidence>
<dbReference type="OrthoDB" id="5396420at2759"/>
<evidence type="ECO:0000256" key="1">
    <source>
        <dbReference type="ARBA" id="ARBA00022801"/>
    </source>
</evidence>
<dbReference type="InParanoid" id="A0A1V8TPC9"/>
<dbReference type="Gene3D" id="3.40.50.1820">
    <property type="entry name" value="alpha/beta hydrolase"/>
    <property type="match status" value="1"/>
</dbReference>
<dbReference type="InterPro" id="IPR029058">
    <property type="entry name" value="AB_hydrolase_fold"/>
</dbReference>
<gene>
    <name evidence="3" type="ORF">B0A48_01471</name>
</gene>
<dbReference type="STRING" id="1507870.A0A1V8TPC9"/>
<dbReference type="SUPFAM" id="SSF53474">
    <property type="entry name" value="alpha/beta-Hydrolases"/>
    <property type="match status" value="1"/>
</dbReference>
<reference evidence="4" key="1">
    <citation type="submission" date="2017-03" db="EMBL/GenBank/DDBJ databases">
        <title>Genomes of endolithic fungi from Antarctica.</title>
        <authorList>
            <person name="Coleine C."/>
            <person name="Masonjones S."/>
            <person name="Stajich J.E."/>
        </authorList>
    </citation>
    <scope>NUCLEOTIDE SEQUENCE [LARGE SCALE GENOMIC DNA]</scope>
    <source>
        <strain evidence="4">CCFEE 5527</strain>
    </source>
</reference>
<dbReference type="InterPro" id="IPR050300">
    <property type="entry name" value="GDXG_lipolytic_enzyme"/>
</dbReference>
<accession>A0A1V8TPC9</accession>
<dbReference type="GO" id="GO:0016787">
    <property type="term" value="F:hydrolase activity"/>
    <property type="evidence" value="ECO:0007669"/>
    <property type="project" value="UniProtKB-KW"/>
</dbReference>
<dbReference type="Proteomes" id="UP000192596">
    <property type="component" value="Unassembled WGS sequence"/>
</dbReference>
<evidence type="ECO:0000313" key="4">
    <source>
        <dbReference type="Proteomes" id="UP000192596"/>
    </source>
</evidence>
<dbReference type="Pfam" id="PF07859">
    <property type="entry name" value="Abhydrolase_3"/>
    <property type="match status" value="1"/>
</dbReference>
<dbReference type="EMBL" id="NAJO01000003">
    <property type="protein sequence ID" value="OQO13243.1"/>
    <property type="molecule type" value="Genomic_DNA"/>
</dbReference>
<organism evidence="3 4">
    <name type="scientific">Cryoendolithus antarcticus</name>
    <dbReference type="NCBI Taxonomy" id="1507870"/>
    <lineage>
        <taxon>Eukaryota</taxon>
        <taxon>Fungi</taxon>
        <taxon>Dikarya</taxon>
        <taxon>Ascomycota</taxon>
        <taxon>Pezizomycotina</taxon>
        <taxon>Dothideomycetes</taxon>
        <taxon>Dothideomycetidae</taxon>
        <taxon>Cladosporiales</taxon>
        <taxon>Cladosporiaceae</taxon>
        <taxon>Cryoendolithus</taxon>
    </lineage>
</organism>
<sequence length="376" mass="41011">MLDIYHPQSGAPPGAGIPTIALYLPRGPLLHDAETDVLNAQALRSSLPWTVVQLNYRLSQAHPYPAPIHDVLAGYDWIQEHLLPKRSVARPGRSAHVGQLAVFGELIGGGLATMLGLTECRRGEASVVAAAVSNPLVDWAFPQDGEAGHAKSSVAKFRSQHPGVTAVDLLSTRAGLFRKPADYFDPFASPILFFRTAGTEPPLPIAPTVTDELEQLSLLDREDFFREQQLLSGISNTPPAPPVEFNSLSLVTKRKASRMFPSKELKLILPSFHISTGTTSPLLDQAKELSSALRKSVVRQHRARKPGGDFGRKVLTEEEELEQLEPEERVAKVQEDELAAEQVILESVKGLGLWDGSTAGRSRLQEAAAWARAKLR</sequence>
<feature type="domain" description="Alpha/beta hydrolase fold-3" evidence="2">
    <location>
        <begin position="42"/>
        <end position="193"/>
    </location>
</feature>
<comment type="caution">
    <text evidence="3">The sequence shown here is derived from an EMBL/GenBank/DDBJ whole genome shotgun (WGS) entry which is preliminary data.</text>
</comment>